<comment type="caution">
    <text evidence="1">The sequence shown here is derived from an EMBL/GenBank/DDBJ whole genome shotgun (WGS) entry which is preliminary data.</text>
</comment>
<protein>
    <submittedName>
        <fullName evidence="1">Uncharacterized protein</fullName>
    </submittedName>
</protein>
<name>A0ACC1SN68_9HYPO</name>
<reference evidence="1" key="1">
    <citation type="submission" date="2022-08" db="EMBL/GenBank/DDBJ databases">
        <title>Genome Sequence of Fusarium decemcellulare.</title>
        <authorList>
            <person name="Buettner E."/>
        </authorList>
    </citation>
    <scope>NUCLEOTIDE SEQUENCE</scope>
    <source>
        <strain evidence="1">Babe19</strain>
    </source>
</reference>
<evidence type="ECO:0000313" key="1">
    <source>
        <dbReference type="EMBL" id="KAJ3543169.1"/>
    </source>
</evidence>
<gene>
    <name evidence="1" type="ORF">NM208_g3724</name>
</gene>
<proteinExistence type="predicted"/>
<dbReference type="EMBL" id="JANRMS010000258">
    <property type="protein sequence ID" value="KAJ3543169.1"/>
    <property type="molecule type" value="Genomic_DNA"/>
</dbReference>
<accession>A0ACC1SN68</accession>
<organism evidence="1 2">
    <name type="scientific">Fusarium decemcellulare</name>
    <dbReference type="NCBI Taxonomy" id="57161"/>
    <lineage>
        <taxon>Eukaryota</taxon>
        <taxon>Fungi</taxon>
        <taxon>Dikarya</taxon>
        <taxon>Ascomycota</taxon>
        <taxon>Pezizomycotina</taxon>
        <taxon>Sordariomycetes</taxon>
        <taxon>Hypocreomycetidae</taxon>
        <taxon>Hypocreales</taxon>
        <taxon>Nectriaceae</taxon>
        <taxon>Fusarium</taxon>
        <taxon>Fusarium decemcellulare species complex</taxon>
    </lineage>
</organism>
<keyword evidence="2" id="KW-1185">Reference proteome</keyword>
<sequence length="711" mass="79809">MAPDNLMSHSNKRESQIPSLWSPSQSTEAGSRLHSPWLLDPLSPDLRNSSFMPGKRDSRMELLDPGQDAEARAGLGVFHPADLENKGCQPDPWWKKAIKSKWSMVIFLLLGVGGTLGHHFLYNHLHGREDNSQEWWLRLGQFISFVAKANFVVSILMAHQQVVWRSIGRHDYSVDAINSLFGAVHNVTELFNREAWGKSWFLMFLAIYIWASPLVVIFTSATLSVRPGMERQDNANCQSVRTLNFSHERTNVWNKPTKAKNQSLIGLSLSIWNTTFDGDDGGSDGIEYWTSPSVQFRAISSKALYAKGAIQRDGVAMDVCESGWNCSTTINFLGPGYRCDIVAEGKDDTIKKYGGITPPGDLNMSMLAPDGNFTYIAVADEGDYAIEQVELGGGENGNKPLQDPPYPQNLGAFRTEPLIWLGYSEADNFTIEYSKDWTQEKLQSHFTPRVFACEHWEVNYTVNLNYTGGLQAYTILDRDYRRKLIDTTYVRGNKSVDGTMDKTIATPESNYVRPQDGMEDYRLTAAYHSLGKELRDFIKGTLKQPSAIANGNFLSSRLLDRHEWLAVPNLKDVVRSLYEDLIISLFSDPQILAVSWAANPSERTGVAKGGAETAYPCVRERTANFFHYRWQTLVGVYSASFFIALVAVIYGMSAMYKDGVKEQREMTFASLVEEANKRMSLSQEDYRRSRIGYGPADDASSGRAVPVVREP</sequence>
<evidence type="ECO:0000313" key="2">
    <source>
        <dbReference type="Proteomes" id="UP001148629"/>
    </source>
</evidence>
<dbReference type="Proteomes" id="UP001148629">
    <property type="component" value="Unassembled WGS sequence"/>
</dbReference>